<gene>
    <name evidence="1" type="ORF">MSAN_00253400</name>
</gene>
<dbReference type="OrthoDB" id="3067058at2759"/>
<evidence type="ECO:0000313" key="2">
    <source>
        <dbReference type="Proteomes" id="UP000623467"/>
    </source>
</evidence>
<comment type="caution">
    <text evidence="1">The sequence shown here is derived from an EMBL/GenBank/DDBJ whole genome shotgun (WGS) entry which is preliminary data.</text>
</comment>
<name>A0A8H7DL96_9AGAR</name>
<dbReference type="Proteomes" id="UP000623467">
    <property type="component" value="Unassembled WGS sequence"/>
</dbReference>
<dbReference type="EMBL" id="JACAZH010000001">
    <property type="protein sequence ID" value="KAF7378280.1"/>
    <property type="molecule type" value="Genomic_DNA"/>
</dbReference>
<accession>A0A8H7DL96</accession>
<proteinExistence type="predicted"/>
<sequence length="356" mass="39249">MLNNVASNIDSCFQFSYVAVISWRLHVLVFRRWTVLLPLASFGFTPTIINIVAPNPSTFPDCRRYSSPASEYVSFYKLVDSILSCLRIVLLVPCLRATFDAIATISLLTRFNSLRRSAGIDLGFGHESVQLWSELCREESQELITIFVIMTMEAVFVQMPSVRTHARNYIAPFVDSLTALLATRFIMGILTRGNHADDDIHSFVSECPEFRVPSPTVQTPESSVASLLFKAASSHSQPGISNASSTMLSSEGSPLPPGPDLSVLFPTWPPEVWIALMGSPLTWQIQMGETENSSVPVDPQSLGNWPSRTGKNNSFSSLAALESGGLNWPPETFGFEFGYDNDVDPQAVIETPQVIF</sequence>
<dbReference type="AlphaFoldDB" id="A0A8H7DL96"/>
<protein>
    <submittedName>
        <fullName evidence="1">Uncharacterized protein</fullName>
    </submittedName>
</protein>
<keyword evidence="2" id="KW-1185">Reference proteome</keyword>
<reference evidence="1" key="1">
    <citation type="submission" date="2020-05" db="EMBL/GenBank/DDBJ databases">
        <title>Mycena genomes resolve the evolution of fungal bioluminescence.</title>
        <authorList>
            <person name="Tsai I.J."/>
        </authorList>
    </citation>
    <scope>NUCLEOTIDE SEQUENCE</scope>
    <source>
        <strain evidence="1">160909Yilan</strain>
    </source>
</reference>
<organism evidence="1 2">
    <name type="scientific">Mycena sanguinolenta</name>
    <dbReference type="NCBI Taxonomy" id="230812"/>
    <lineage>
        <taxon>Eukaryota</taxon>
        <taxon>Fungi</taxon>
        <taxon>Dikarya</taxon>
        <taxon>Basidiomycota</taxon>
        <taxon>Agaricomycotina</taxon>
        <taxon>Agaricomycetes</taxon>
        <taxon>Agaricomycetidae</taxon>
        <taxon>Agaricales</taxon>
        <taxon>Marasmiineae</taxon>
        <taxon>Mycenaceae</taxon>
        <taxon>Mycena</taxon>
    </lineage>
</organism>
<evidence type="ECO:0000313" key="1">
    <source>
        <dbReference type="EMBL" id="KAF7378280.1"/>
    </source>
</evidence>